<dbReference type="RefSeq" id="WP_123691894.1">
    <property type="nucleotide sequence ID" value="NZ_RJKX01000015.1"/>
</dbReference>
<name>A0A3N1KW53_9PROT</name>
<reference evidence="5 6" key="1">
    <citation type="submission" date="2018-11" db="EMBL/GenBank/DDBJ databases">
        <title>Genomic Encyclopedia of Type Strains, Phase IV (KMG-IV): sequencing the most valuable type-strain genomes for metagenomic binning, comparative biology and taxonomic classification.</title>
        <authorList>
            <person name="Goeker M."/>
        </authorList>
    </citation>
    <scope>NUCLEOTIDE SEQUENCE [LARGE SCALE GENOMIC DNA]</scope>
    <source>
        <strain evidence="5 6">DSM 5900</strain>
    </source>
</reference>
<dbReference type="PRINTS" id="PR00455">
    <property type="entry name" value="HTHTETR"/>
</dbReference>
<sequence>MVRRAGTREGADRAGPLARGDWVDAARHALVAGGVAGVKVDRLAADLGVTRGSFYWHFADRAELLTALLAHWEATNTAPMEQAVAQAGSDGHAKLVALIRLWIDEVAFSPAYDSAVRDWARHDPSAATAVGRIDERRIALLAAIFADLGFAGEDAFVRARVAYFHQVGYYALAIRESRQRRLDLLPFYYRVLTGFEMPDQLRGITGKVRADGRSGPRRMVSRGDLPNGSRAR</sequence>
<dbReference type="PANTHER" id="PTHR30055">
    <property type="entry name" value="HTH-TYPE TRANSCRIPTIONAL REGULATOR RUTR"/>
    <property type="match status" value="1"/>
</dbReference>
<evidence type="ECO:0000256" key="3">
    <source>
        <dbReference type="SAM" id="MobiDB-lite"/>
    </source>
</evidence>
<protein>
    <submittedName>
        <fullName evidence="5">TetR family transcriptional regulator</fullName>
    </submittedName>
</protein>
<feature type="region of interest" description="Disordered" evidence="3">
    <location>
        <begin position="206"/>
        <end position="232"/>
    </location>
</feature>
<feature type="DNA-binding region" description="H-T-H motif" evidence="2">
    <location>
        <begin position="39"/>
        <end position="58"/>
    </location>
</feature>
<dbReference type="Pfam" id="PF00440">
    <property type="entry name" value="TetR_N"/>
    <property type="match status" value="1"/>
</dbReference>
<dbReference type="Gene3D" id="1.10.357.10">
    <property type="entry name" value="Tetracycline Repressor, domain 2"/>
    <property type="match status" value="1"/>
</dbReference>
<evidence type="ECO:0000256" key="2">
    <source>
        <dbReference type="PROSITE-ProRule" id="PRU00335"/>
    </source>
</evidence>
<dbReference type="EMBL" id="RJKX01000015">
    <property type="protein sequence ID" value="ROP84174.1"/>
    <property type="molecule type" value="Genomic_DNA"/>
</dbReference>
<dbReference type="SUPFAM" id="SSF46689">
    <property type="entry name" value="Homeodomain-like"/>
    <property type="match status" value="1"/>
</dbReference>
<feature type="domain" description="HTH tetR-type" evidence="4">
    <location>
        <begin position="16"/>
        <end position="76"/>
    </location>
</feature>
<dbReference type="GO" id="GO:0003700">
    <property type="term" value="F:DNA-binding transcription factor activity"/>
    <property type="evidence" value="ECO:0007669"/>
    <property type="project" value="TreeGrafter"/>
</dbReference>
<dbReference type="InterPro" id="IPR050109">
    <property type="entry name" value="HTH-type_TetR-like_transc_reg"/>
</dbReference>
<evidence type="ECO:0000259" key="4">
    <source>
        <dbReference type="PROSITE" id="PS50977"/>
    </source>
</evidence>
<accession>A0A3N1KW53</accession>
<comment type="caution">
    <text evidence="5">The sequence shown here is derived from an EMBL/GenBank/DDBJ whole genome shotgun (WGS) entry which is preliminary data.</text>
</comment>
<dbReference type="InterPro" id="IPR009057">
    <property type="entry name" value="Homeodomain-like_sf"/>
</dbReference>
<dbReference type="PANTHER" id="PTHR30055:SF239">
    <property type="entry name" value="TRANSCRIPTIONAL REGULATORY PROTEIN"/>
    <property type="match status" value="1"/>
</dbReference>
<dbReference type="PROSITE" id="PS50977">
    <property type="entry name" value="HTH_TETR_2"/>
    <property type="match status" value="1"/>
</dbReference>
<evidence type="ECO:0000256" key="1">
    <source>
        <dbReference type="ARBA" id="ARBA00023125"/>
    </source>
</evidence>
<evidence type="ECO:0000313" key="5">
    <source>
        <dbReference type="EMBL" id="ROP84174.1"/>
    </source>
</evidence>
<organism evidence="5 6">
    <name type="scientific">Stella humosa</name>
    <dbReference type="NCBI Taxonomy" id="94"/>
    <lineage>
        <taxon>Bacteria</taxon>
        <taxon>Pseudomonadati</taxon>
        <taxon>Pseudomonadota</taxon>
        <taxon>Alphaproteobacteria</taxon>
        <taxon>Rhodospirillales</taxon>
        <taxon>Stellaceae</taxon>
        <taxon>Stella</taxon>
    </lineage>
</organism>
<evidence type="ECO:0000313" key="6">
    <source>
        <dbReference type="Proteomes" id="UP000278222"/>
    </source>
</evidence>
<proteinExistence type="predicted"/>
<keyword evidence="1 2" id="KW-0238">DNA-binding</keyword>
<dbReference type="AlphaFoldDB" id="A0A3N1KW53"/>
<dbReference type="InterPro" id="IPR001647">
    <property type="entry name" value="HTH_TetR"/>
</dbReference>
<gene>
    <name evidence="5" type="ORF">EDC65_3522</name>
</gene>
<dbReference type="Proteomes" id="UP000278222">
    <property type="component" value="Unassembled WGS sequence"/>
</dbReference>
<dbReference type="GO" id="GO:0000976">
    <property type="term" value="F:transcription cis-regulatory region binding"/>
    <property type="evidence" value="ECO:0007669"/>
    <property type="project" value="TreeGrafter"/>
</dbReference>
<keyword evidence="6" id="KW-1185">Reference proteome</keyword>
<dbReference type="OrthoDB" id="9812484at2"/>